<dbReference type="AlphaFoldDB" id="A0A367LB56"/>
<name>A0A367LB56_9HYPO</name>
<proteinExistence type="predicted"/>
<protein>
    <submittedName>
        <fullName evidence="1">Uncharacterized protein</fullName>
    </submittedName>
</protein>
<comment type="caution">
    <text evidence="1">The sequence shown here is derived from an EMBL/GenBank/DDBJ whole genome shotgun (WGS) entry which is preliminary data.</text>
</comment>
<dbReference type="EMBL" id="LKCN02000010">
    <property type="protein sequence ID" value="RCI11660.1"/>
    <property type="molecule type" value="Genomic_DNA"/>
</dbReference>
<dbReference type="OrthoDB" id="4903230at2759"/>
<sequence length="207" mass="23697">MEAFIQRNNFVEVSLPLFVKPGEPMKPPLLVSFREQRSEGNQPHMYQARLILSSIDGKPQDPRAPPPLAQIIEGEFTTALTVKMTDKLWFLFGDLTFKPETAGHSYRFAVQLWTCWYDRPNKSWEPAMYQCEIETGTIVSCDKTVWTEDPETTKWDEAQAQAIRELAVKQPLATVAEMTNKFPRTTLHEDLLKGPWASPDRPSKRTG</sequence>
<accession>A0A367LB56</accession>
<organism evidence="1 2">
    <name type="scientific">Ophiocordyceps polyrhachis-furcata BCC 54312</name>
    <dbReference type="NCBI Taxonomy" id="1330021"/>
    <lineage>
        <taxon>Eukaryota</taxon>
        <taxon>Fungi</taxon>
        <taxon>Dikarya</taxon>
        <taxon>Ascomycota</taxon>
        <taxon>Pezizomycotina</taxon>
        <taxon>Sordariomycetes</taxon>
        <taxon>Hypocreomycetidae</taxon>
        <taxon>Hypocreales</taxon>
        <taxon>Ophiocordycipitaceae</taxon>
        <taxon>Ophiocordyceps</taxon>
    </lineage>
</organism>
<dbReference type="Proteomes" id="UP000253664">
    <property type="component" value="Unassembled WGS sequence"/>
</dbReference>
<gene>
    <name evidence="1" type="ORF">L249_7217</name>
</gene>
<evidence type="ECO:0000313" key="2">
    <source>
        <dbReference type="Proteomes" id="UP000253664"/>
    </source>
</evidence>
<evidence type="ECO:0000313" key="1">
    <source>
        <dbReference type="EMBL" id="RCI11660.1"/>
    </source>
</evidence>
<reference evidence="1 2" key="1">
    <citation type="journal article" date="2015" name="BMC Genomics">
        <title>Insights from the genome of Ophiocordyceps polyrhachis-furcata to pathogenicity and host specificity in insect fungi.</title>
        <authorList>
            <person name="Wichadakul D."/>
            <person name="Kobmoo N."/>
            <person name="Ingsriswang S."/>
            <person name="Tangphatsornruang S."/>
            <person name="Chantasingh D."/>
            <person name="Luangsa-ard J.J."/>
            <person name="Eurwilaichitr L."/>
        </authorList>
    </citation>
    <scope>NUCLEOTIDE SEQUENCE [LARGE SCALE GENOMIC DNA]</scope>
    <source>
        <strain evidence="1 2">BCC 54312</strain>
    </source>
</reference>
<keyword evidence="2" id="KW-1185">Reference proteome</keyword>